<accession>A0ABD5F8Y8</accession>
<protein>
    <submittedName>
        <fullName evidence="1">Uncharacterized protein</fullName>
    </submittedName>
</protein>
<gene>
    <name evidence="1" type="ORF">P7D79_07765</name>
</gene>
<dbReference type="AlphaFoldDB" id="A0ABD5F8Y8"/>
<proteinExistence type="predicted"/>
<dbReference type="EMBL" id="JARPWY010000016">
    <property type="protein sequence ID" value="MDT2514133.1"/>
    <property type="molecule type" value="Genomic_DNA"/>
</dbReference>
<evidence type="ECO:0000313" key="1">
    <source>
        <dbReference type="EMBL" id="MDT2514133.1"/>
    </source>
</evidence>
<name>A0ABD5F8Y8_ENTAV</name>
<reference evidence="1 2" key="1">
    <citation type="submission" date="2023-03" db="EMBL/GenBank/DDBJ databases">
        <authorList>
            <person name="Shen W."/>
            <person name="Cai J."/>
        </authorList>
    </citation>
    <scope>NUCLEOTIDE SEQUENCE [LARGE SCALE GENOMIC DNA]</scope>
    <source>
        <strain evidence="1 2">Y2</strain>
    </source>
</reference>
<comment type="caution">
    <text evidence="1">The sequence shown here is derived from an EMBL/GenBank/DDBJ whole genome shotgun (WGS) entry which is preliminary data.</text>
</comment>
<sequence length="53" mass="6283">MKQPLRTEKGRLLLNGLAVETIKDIKQLKKIVTVHLTHLLRKKPKQFWKSFVM</sequence>
<dbReference type="RefSeq" id="WP_311871772.1">
    <property type="nucleotide sequence ID" value="NZ_JARPVY010000011.1"/>
</dbReference>
<evidence type="ECO:0000313" key="2">
    <source>
        <dbReference type="Proteomes" id="UP001264335"/>
    </source>
</evidence>
<organism evidence="1 2">
    <name type="scientific">Enterococcus avium</name>
    <name type="common">Streptococcus avium</name>
    <dbReference type="NCBI Taxonomy" id="33945"/>
    <lineage>
        <taxon>Bacteria</taxon>
        <taxon>Bacillati</taxon>
        <taxon>Bacillota</taxon>
        <taxon>Bacilli</taxon>
        <taxon>Lactobacillales</taxon>
        <taxon>Enterococcaceae</taxon>
        <taxon>Enterococcus</taxon>
    </lineage>
</organism>
<dbReference type="Proteomes" id="UP001264335">
    <property type="component" value="Unassembled WGS sequence"/>
</dbReference>